<sequence>MGRNKKSREKRREEKHQQRQHMLQQLQDVLGLTHPEFQSFDSLPQINRPKEECPVLVSIDFELWEVNGSTITEIGLAVLDPLLLRGLAPGDRGANWWSLVYAKHIWIKECQHMVNREYVSGCPESFNFGKTDIIPQRIKLELTKSFLEEILVPRRPLYVVGHDVGQDIQSFDNMGLMLESLTSELTLIDSREIYTLLANTLQGPSLGSALTGLNMDSRNLHNAGNDAVYTLRACLALALILKESDPQAYKTRELLDWK</sequence>
<dbReference type="EMBL" id="APWK03000026">
    <property type="protein sequence ID" value="PHH54443.1"/>
    <property type="molecule type" value="Genomic_DNA"/>
</dbReference>
<proteinExistence type="predicted"/>
<dbReference type="GO" id="GO:0005634">
    <property type="term" value="C:nucleus"/>
    <property type="evidence" value="ECO:0007669"/>
    <property type="project" value="TreeGrafter"/>
</dbReference>
<dbReference type="Gene3D" id="3.30.420.10">
    <property type="entry name" value="Ribonuclease H-like superfamily/Ribonuclease H"/>
    <property type="match status" value="1"/>
</dbReference>
<evidence type="ECO:0000313" key="2">
    <source>
        <dbReference type="EMBL" id="PHH54443.1"/>
    </source>
</evidence>
<dbReference type="OrthoDB" id="5953249at2759"/>
<name>A0A2C5XAX2_9PEZI</name>
<comment type="caution">
    <text evidence="2">The sequence shown here is derived from an EMBL/GenBank/DDBJ whole genome shotgun (WGS) entry which is preliminary data.</text>
</comment>
<dbReference type="Pfam" id="PF21762">
    <property type="entry name" value="DEDDh_C"/>
    <property type="match status" value="1"/>
</dbReference>
<gene>
    <name evidence="2" type="ORF">CFIMG_003042RA</name>
</gene>
<dbReference type="PANTHER" id="PTHR28083">
    <property type="entry name" value="GOOD FOR FULL DBP5 ACTIVITY PROTEIN 2"/>
    <property type="match status" value="1"/>
</dbReference>
<dbReference type="STRING" id="1035309.A0A2C5XAX2"/>
<protein>
    <recommendedName>
        <fullName evidence="1">Gfd2/YDR514C-like C-terminal domain-containing protein</fullName>
    </recommendedName>
</protein>
<evidence type="ECO:0000313" key="3">
    <source>
        <dbReference type="Proteomes" id="UP000222788"/>
    </source>
</evidence>
<dbReference type="Proteomes" id="UP000222788">
    <property type="component" value="Unassembled WGS sequence"/>
</dbReference>
<dbReference type="InterPro" id="IPR012337">
    <property type="entry name" value="RNaseH-like_sf"/>
</dbReference>
<dbReference type="SUPFAM" id="SSF53098">
    <property type="entry name" value="Ribonuclease H-like"/>
    <property type="match status" value="1"/>
</dbReference>
<reference evidence="2 3" key="1">
    <citation type="journal article" date="2013" name="Fungal Biol.">
        <title>Analysis of microsatellite markers in the genome of the plant pathogen Ceratocystis fimbriata.</title>
        <authorList>
            <person name="Simpson M.C."/>
            <person name="Wilken P.M."/>
            <person name="Coetzee M.P."/>
            <person name="Wingfield M.J."/>
            <person name="Wingfield B.D."/>
        </authorList>
    </citation>
    <scope>NUCLEOTIDE SEQUENCE [LARGE SCALE GENOMIC DNA]</scope>
    <source>
        <strain evidence="2 3">CBS 114723</strain>
    </source>
</reference>
<dbReference type="AlphaFoldDB" id="A0A2C5XAX2"/>
<feature type="domain" description="Gfd2/YDR514C-like C-terminal" evidence="1">
    <location>
        <begin position="55"/>
        <end position="236"/>
    </location>
</feature>
<keyword evidence="3" id="KW-1185">Reference proteome</keyword>
<dbReference type="InterPro" id="IPR036397">
    <property type="entry name" value="RNaseH_sf"/>
</dbReference>
<dbReference type="PANTHER" id="PTHR28083:SF1">
    <property type="entry name" value="GOOD FOR FULL DBP5 ACTIVITY PROTEIN 2"/>
    <property type="match status" value="1"/>
</dbReference>
<reference evidence="2 3" key="2">
    <citation type="journal article" date="2013" name="IMA Fungus">
        <title>IMA Genome-F 1: Ceratocystis fimbriata: Draft nuclear genome sequence for the plant pathogen, Ceratocystis fimbriata.</title>
        <authorList>
            <person name="Wilken P.M."/>
            <person name="Steenkamp E.T."/>
            <person name="Wingfield M.J."/>
            <person name="de Beer Z.W."/>
            <person name="Wingfield B.D."/>
        </authorList>
    </citation>
    <scope>NUCLEOTIDE SEQUENCE [LARGE SCALE GENOMIC DNA]</scope>
    <source>
        <strain evidence="2 3">CBS 114723</strain>
    </source>
</reference>
<dbReference type="InterPro" id="IPR040151">
    <property type="entry name" value="Gfd2/YDR514C-like"/>
</dbReference>
<evidence type="ECO:0000259" key="1">
    <source>
        <dbReference type="Pfam" id="PF21762"/>
    </source>
</evidence>
<organism evidence="2 3">
    <name type="scientific">Ceratocystis fimbriata CBS 114723</name>
    <dbReference type="NCBI Taxonomy" id="1035309"/>
    <lineage>
        <taxon>Eukaryota</taxon>
        <taxon>Fungi</taxon>
        <taxon>Dikarya</taxon>
        <taxon>Ascomycota</taxon>
        <taxon>Pezizomycotina</taxon>
        <taxon>Sordariomycetes</taxon>
        <taxon>Hypocreomycetidae</taxon>
        <taxon>Microascales</taxon>
        <taxon>Ceratocystidaceae</taxon>
        <taxon>Ceratocystis</taxon>
    </lineage>
</organism>
<accession>A0A2C5XAX2</accession>
<dbReference type="InterPro" id="IPR048519">
    <property type="entry name" value="Gfd2/YDR514C-like_C"/>
</dbReference>
<dbReference type="GO" id="GO:0003676">
    <property type="term" value="F:nucleic acid binding"/>
    <property type="evidence" value="ECO:0007669"/>
    <property type="project" value="InterPro"/>
</dbReference>